<evidence type="ECO:0000313" key="8">
    <source>
        <dbReference type="Proteomes" id="UP000298030"/>
    </source>
</evidence>
<accession>A0A4Y7RKX6</accession>
<dbReference type="PANTHER" id="PTHR23504:SF17">
    <property type="entry name" value="MAJOR FACILITATOR SUPERFAMILY (MFS) PROFILE DOMAIN-CONTAINING PROTEIN"/>
    <property type="match status" value="1"/>
</dbReference>
<proteinExistence type="predicted"/>
<dbReference type="SUPFAM" id="SSF103473">
    <property type="entry name" value="MFS general substrate transporter"/>
    <property type="match status" value="1"/>
</dbReference>
<dbReference type="PANTHER" id="PTHR23504">
    <property type="entry name" value="MAJOR FACILITATOR SUPERFAMILY DOMAIN-CONTAINING PROTEIN 10"/>
    <property type="match status" value="1"/>
</dbReference>
<sequence length="548" mass="59077">MTSAKESIRRRVITCDGVIVLVYETFELMEIACTRSGPVSMQGGPVPNGIERNTPLSRSKNTFGDHAGDSCWNLSQPERKVHAGLKNLEAGPSPISGAARPGSPFVTKSSEYEGRMTALEEGRPNITVSEGPGYCHPVRLCIASRERRGDVDRNSSLGHNSDTLPGVHRPEGYQADVEGGKNVQSPTSLPSFSVECYRIALVGSFQTRAQSLDRAGRVQVQKDCPFDFSHSEESSPWDAHWTTSLGHSALDFPMTLLIMGEELSSLNSPARQDGLQATAKQRALGAQCLLVTPTSASSSASLLDDMGTPFPEGCGTRPTTARHMAEPHRETMPIRTFGVQDAQAEELPQVQQAPSVVRRVLSRLSLASGKRRPSLFSSADDDGDDQYDKPPIPTMTQTEPDATPLPKLSMIVLSITMLGEFLSANVSTPFLLFMVKGFGELSDEAEVALWTGIIGKSFSYSWRYVLSPYPSLNLLPNSVPHIPTWATVAEKHGRRAVLVVSLAGTALTCLMFGTATSLMQAICIRLLQGVFAGSVGVARGSVAFITDP</sequence>
<evidence type="ECO:0000256" key="2">
    <source>
        <dbReference type="ARBA" id="ARBA00022448"/>
    </source>
</evidence>
<dbReference type="GO" id="GO:0016020">
    <property type="term" value="C:membrane"/>
    <property type="evidence" value="ECO:0007669"/>
    <property type="project" value="UniProtKB-SubCell"/>
</dbReference>
<keyword evidence="8" id="KW-1185">Reference proteome</keyword>
<comment type="caution">
    <text evidence="7">The sequence shown here is derived from an EMBL/GenBank/DDBJ whole genome shotgun (WGS) entry which is preliminary data.</text>
</comment>
<evidence type="ECO:0008006" key="9">
    <source>
        <dbReference type="Google" id="ProtNLM"/>
    </source>
</evidence>
<evidence type="ECO:0000256" key="6">
    <source>
        <dbReference type="SAM" id="MobiDB-lite"/>
    </source>
</evidence>
<keyword evidence="5" id="KW-0472">Membrane</keyword>
<reference evidence="7 8" key="1">
    <citation type="journal article" date="2019" name="Nat. Ecol. Evol.">
        <title>Megaphylogeny resolves global patterns of mushroom evolution.</title>
        <authorList>
            <person name="Varga T."/>
            <person name="Krizsan K."/>
            <person name="Foldi C."/>
            <person name="Dima B."/>
            <person name="Sanchez-Garcia M."/>
            <person name="Sanchez-Ramirez S."/>
            <person name="Szollosi G.J."/>
            <person name="Szarkandi J.G."/>
            <person name="Papp V."/>
            <person name="Albert L."/>
            <person name="Andreopoulos W."/>
            <person name="Angelini C."/>
            <person name="Antonin V."/>
            <person name="Barry K.W."/>
            <person name="Bougher N.L."/>
            <person name="Buchanan P."/>
            <person name="Buyck B."/>
            <person name="Bense V."/>
            <person name="Catcheside P."/>
            <person name="Chovatia M."/>
            <person name="Cooper J."/>
            <person name="Damon W."/>
            <person name="Desjardin D."/>
            <person name="Finy P."/>
            <person name="Geml J."/>
            <person name="Haridas S."/>
            <person name="Hughes K."/>
            <person name="Justo A."/>
            <person name="Karasinski D."/>
            <person name="Kautmanova I."/>
            <person name="Kiss B."/>
            <person name="Kocsube S."/>
            <person name="Kotiranta H."/>
            <person name="LaButti K.M."/>
            <person name="Lechner B.E."/>
            <person name="Liimatainen K."/>
            <person name="Lipzen A."/>
            <person name="Lukacs Z."/>
            <person name="Mihaltcheva S."/>
            <person name="Morgado L.N."/>
            <person name="Niskanen T."/>
            <person name="Noordeloos M.E."/>
            <person name="Ohm R.A."/>
            <person name="Ortiz-Santana B."/>
            <person name="Ovrebo C."/>
            <person name="Racz N."/>
            <person name="Riley R."/>
            <person name="Savchenko A."/>
            <person name="Shiryaev A."/>
            <person name="Soop K."/>
            <person name="Spirin V."/>
            <person name="Szebenyi C."/>
            <person name="Tomsovsky M."/>
            <person name="Tulloss R.E."/>
            <person name="Uehling J."/>
            <person name="Grigoriev I.V."/>
            <person name="Vagvolgyi C."/>
            <person name="Papp T."/>
            <person name="Martin F.M."/>
            <person name="Miettinen O."/>
            <person name="Hibbett D.S."/>
            <person name="Nagy L.G."/>
        </authorList>
    </citation>
    <scope>NUCLEOTIDE SEQUENCE [LARGE SCALE GENOMIC DNA]</scope>
    <source>
        <strain evidence="7 8">FP101781</strain>
    </source>
</reference>
<keyword evidence="2" id="KW-0813">Transport</keyword>
<keyword evidence="3" id="KW-0812">Transmembrane</keyword>
<dbReference type="InterPro" id="IPR036259">
    <property type="entry name" value="MFS_trans_sf"/>
</dbReference>
<dbReference type="OrthoDB" id="10262656at2759"/>
<evidence type="ECO:0000313" key="7">
    <source>
        <dbReference type="EMBL" id="TEB08967.1"/>
    </source>
</evidence>
<keyword evidence="4" id="KW-1133">Transmembrane helix</keyword>
<feature type="non-terminal residue" evidence="7">
    <location>
        <position position="548"/>
    </location>
</feature>
<feature type="region of interest" description="Disordered" evidence="6">
    <location>
        <begin position="372"/>
        <end position="403"/>
    </location>
</feature>
<name>A0A4Y7RKX6_COPMI</name>
<evidence type="ECO:0000256" key="1">
    <source>
        <dbReference type="ARBA" id="ARBA00004141"/>
    </source>
</evidence>
<evidence type="ECO:0000256" key="3">
    <source>
        <dbReference type="ARBA" id="ARBA00022692"/>
    </source>
</evidence>
<gene>
    <name evidence="7" type="ORF">FA13DRAFT_1722692</name>
</gene>
<dbReference type="AlphaFoldDB" id="A0A4Y7RKX6"/>
<dbReference type="EMBL" id="QPFP01000530">
    <property type="protein sequence ID" value="TEB08967.1"/>
    <property type="molecule type" value="Genomic_DNA"/>
</dbReference>
<organism evidence="7 8">
    <name type="scientific">Coprinellus micaceus</name>
    <name type="common">Glistening ink-cap mushroom</name>
    <name type="synonym">Coprinus micaceus</name>
    <dbReference type="NCBI Taxonomy" id="71717"/>
    <lineage>
        <taxon>Eukaryota</taxon>
        <taxon>Fungi</taxon>
        <taxon>Dikarya</taxon>
        <taxon>Basidiomycota</taxon>
        <taxon>Agaricomycotina</taxon>
        <taxon>Agaricomycetes</taxon>
        <taxon>Agaricomycetidae</taxon>
        <taxon>Agaricales</taxon>
        <taxon>Agaricineae</taxon>
        <taxon>Psathyrellaceae</taxon>
        <taxon>Coprinellus</taxon>
    </lineage>
</organism>
<dbReference type="Gene3D" id="1.20.1250.20">
    <property type="entry name" value="MFS general substrate transporter like domains"/>
    <property type="match status" value="1"/>
</dbReference>
<dbReference type="Proteomes" id="UP000298030">
    <property type="component" value="Unassembled WGS sequence"/>
</dbReference>
<comment type="subcellular location">
    <subcellularLocation>
        <location evidence="1">Membrane</location>
        <topology evidence="1">Multi-pass membrane protein</topology>
    </subcellularLocation>
</comment>
<evidence type="ECO:0000256" key="4">
    <source>
        <dbReference type="ARBA" id="ARBA00022989"/>
    </source>
</evidence>
<evidence type="ECO:0000256" key="5">
    <source>
        <dbReference type="ARBA" id="ARBA00023136"/>
    </source>
</evidence>
<protein>
    <recommendedName>
        <fullName evidence="9">Major facilitator superfamily (MFS) profile domain-containing protein</fullName>
    </recommendedName>
</protein>